<accession>A0ABP3U2X3</accession>
<keyword evidence="1" id="KW-1133">Transmembrane helix</keyword>
<dbReference type="RefSeq" id="WP_343767498.1">
    <property type="nucleotide sequence ID" value="NZ_BAAACF010000001.1"/>
</dbReference>
<evidence type="ECO:0000313" key="3">
    <source>
        <dbReference type="Proteomes" id="UP001500339"/>
    </source>
</evidence>
<dbReference type="Proteomes" id="UP001500339">
    <property type="component" value="Unassembled WGS sequence"/>
</dbReference>
<proteinExistence type="predicted"/>
<sequence>MDRKLLLAIITITFALIFYTVGVWAERKSNTLKKWHVIIFWLGLICDTTGTLIMEIISRTGNLSITTTQSVIHGTTGALAIILMILHATWATWVLYKNNEQQKRTFHKFSIAVWIIWLIPYFIGMIIGMMTGVN</sequence>
<organism evidence="2 3">
    <name type="scientific">Clostridium malenominatum</name>
    <dbReference type="NCBI Taxonomy" id="1539"/>
    <lineage>
        <taxon>Bacteria</taxon>
        <taxon>Bacillati</taxon>
        <taxon>Bacillota</taxon>
        <taxon>Clostridia</taxon>
        <taxon>Eubacteriales</taxon>
        <taxon>Clostridiaceae</taxon>
        <taxon>Clostridium</taxon>
    </lineage>
</organism>
<keyword evidence="3" id="KW-1185">Reference proteome</keyword>
<evidence type="ECO:0000256" key="1">
    <source>
        <dbReference type="SAM" id="Phobius"/>
    </source>
</evidence>
<dbReference type="EMBL" id="BAAACF010000001">
    <property type="protein sequence ID" value="GAA0720982.1"/>
    <property type="molecule type" value="Genomic_DNA"/>
</dbReference>
<feature type="transmembrane region" description="Helical" evidence="1">
    <location>
        <begin position="6"/>
        <end position="25"/>
    </location>
</feature>
<feature type="transmembrane region" description="Helical" evidence="1">
    <location>
        <begin position="77"/>
        <end position="96"/>
    </location>
</feature>
<protein>
    <submittedName>
        <fullName evidence="2">HsmA family protein</fullName>
    </submittedName>
</protein>
<feature type="transmembrane region" description="Helical" evidence="1">
    <location>
        <begin position="108"/>
        <end position="130"/>
    </location>
</feature>
<name>A0ABP3U2X3_9CLOT</name>
<comment type="caution">
    <text evidence="2">The sequence shown here is derived from an EMBL/GenBank/DDBJ whole genome shotgun (WGS) entry which is preliminary data.</text>
</comment>
<evidence type="ECO:0000313" key="2">
    <source>
        <dbReference type="EMBL" id="GAA0720982.1"/>
    </source>
</evidence>
<dbReference type="NCBIfam" id="TIGR03987">
    <property type="entry name" value="HsmA family protein"/>
    <property type="match status" value="1"/>
</dbReference>
<reference evidence="3" key="1">
    <citation type="journal article" date="2019" name="Int. J. Syst. Evol. Microbiol.">
        <title>The Global Catalogue of Microorganisms (GCM) 10K type strain sequencing project: providing services to taxonomists for standard genome sequencing and annotation.</title>
        <authorList>
            <consortium name="The Broad Institute Genomics Platform"/>
            <consortium name="The Broad Institute Genome Sequencing Center for Infectious Disease"/>
            <person name="Wu L."/>
            <person name="Ma J."/>
        </authorList>
    </citation>
    <scope>NUCLEOTIDE SEQUENCE [LARGE SCALE GENOMIC DNA]</scope>
    <source>
        <strain evidence="3">JCM 1405</strain>
    </source>
</reference>
<gene>
    <name evidence="2" type="ORF">GCM10008905_10830</name>
</gene>
<keyword evidence="1" id="KW-0812">Transmembrane</keyword>
<feature type="transmembrane region" description="Helical" evidence="1">
    <location>
        <begin position="37"/>
        <end position="57"/>
    </location>
</feature>
<keyword evidence="1" id="KW-0472">Membrane</keyword>
<dbReference type="InterPro" id="IPR023813">
    <property type="entry name" value="HsmA-like"/>
</dbReference>